<feature type="region of interest" description="Disordered" evidence="1">
    <location>
        <begin position="247"/>
        <end position="317"/>
    </location>
</feature>
<dbReference type="InterPro" id="IPR016035">
    <property type="entry name" value="Acyl_Trfase/lysoPLipase"/>
</dbReference>
<accession>A0AAV2L0Q0</accession>
<evidence type="ECO:0000313" key="3">
    <source>
        <dbReference type="Proteomes" id="UP001497482"/>
    </source>
</evidence>
<dbReference type="SMART" id="SM00261">
    <property type="entry name" value="FU"/>
    <property type="match status" value="9"/>
</dbReference>
<organism evidence="2 3">
    <name type="scientific">Knipowitschia caucasica</name>
    <name type="common">Caucasian dwarf goby</name>
    <name type="synonym">Pomatoschistus caucasicus</name>
    <dbReference type="NCBI Taxonomy" id="637954"/>
    <lineage>
        <taxon>Eukaryota</taxon>
        <taxon>Metazoa</taxon>
        <taxon>Chordata</taxon>
        <taxon>Craniata</taxon>
        <taxon>Vertebrata</taxon>
        <taxon>Euteleostomi</taxon>
        <taxon>Actinopterygii</taxon>
        <taxon>Neopterygii</taxon>
        <taxon>Teleostei</taxon>
        <taxon>Neoteleostei</taxon>
        <taxon>Acanthomorphata</taxon>
        <taxon>Gobiaria</taxon>
        <taxon>Gobiiformes</taxon>
        <taxon>Gobioidei</taxon>
        <taxon>Gobiidae</taxon>
        <taxon>Gobiinae</taxon>
        <taxon>Knipowitschia</taxon>
    </lineage>
</organism>
<gene>
    <name evidence="2" type="ORF">KC01_LOCUS24631</name>
</gene>
<evidence type="ECO:0000256" key="1">
    <source>
        <dbReference type="SAM" id="MobiDB-lite"/>
    </source>
</evidence>
<dbReference type="Gene3D" id="3.40.1090.10">
    <property type="entry name" value="Cytosolic phospholipase A2 catalytic domain"/>
    <property type="match status" value="1"/>
</dbReference>
<dbReference type="AlphaFoldDB" id="A0AAV2L0Q0"/>
<dbReference type="InterPro" id="IPR009030">
    <property type="entry name" value="Growth_fac_rcpt_cys_sf"/>
</dbReference>
<keyword evidence="3" id="KW-1185">Reference proteome</keyword>
<dbReference type="PANTHER" id="PTHR15332:SF175">
    <property type="entry name" value="PROPROTEIN CONVERTASE SUBTILISIN_KEXIN TYPE 5-LIKE"/>
    <property type="match status" value="1"/>
</dbReference>
<dbReference type="Gene3D" id="2.10.220.10">
    <property type="entry name" value="Hormone Receptor, Insulin-like Growth Factor Receptor 1, Chain A, domain 2"/>
    <property type="match status" value="6"/>
</dbReference>
<name>A0AAV2L0Q0_KNICA</name>
<dbReference type="EMBL" id="OZ035842">
    <property type="protein sequence ID" value="CAL1595906.1"/>
    <property type="molecule type" value="Genomic_DNA"/>
</dbReference>
<protein>
    <submittedName>
        <fullName evidence="2">Uncharacterized protein</fullName>
    </submittedName>
</protein>
<dbReference type="SUPFAM" id="SSF52151">
    <property type="entry name" value="FabD/lysophospholipase-like"/>
    <property type="match status" value="1"/>
</dbReference>
<reference evidence="2 3" key="1">
    <citation type="submission" date="2024-04" db="EMBL/GenBank/DDBJ databases">
        <authorList>
            <person name="Waldvogel A.-M."/>
            <person name="Schoenle A."/>
        </authorList>
    </citation>
    <scope>NUCLEOTIDE SEQUENCE [LARGE SCALE GENOMIC DNA]</scope>
</reference>
<dbReference type="PANTHER" id="PTHR15332">
    <property type="entry name" value="PROPROTEIN CONVERTASE SUBTILISIN_KEXIN TYPE 5-LIKE"/>
    <property type="match status" value="1"/>
</dbReference>
<feature type="compositionally biased region" description="Basic residues" evidence="1">
    <location>
        <begin position="301"/>
        <end position="310"/>
    </location>
</feature>
<dbReference type="SUPFAM" id="SSF57184">
    <property type="entry name" value="Growth factor receptor domain"/>
    <property type="match status" value="4"/>
</dbReference>
<dbReference type="Proteomes" id="UP001497482">
    <property type="component" value="Chromosome 20"/>
</dbReference>
<dbReference type="CDD" id="cd00064">
    <property type="entry name" value="FU"/>
    <property type="match status" value="8"/>
</dbReference>
<dbReference type="InterPro" id="IPR006212">
    <property type="entry name" value="Furin_repeat"/>
</dbReference>
<evidence type="ECO:0000313" key="2">
    <source>
        <dbReference type="EMBL" id="CAL1595906.1"/>
    </source>
</evidence>
<sequence length="892" mass="98103">MCVQVLEKTQEYCKDRNIPFPCPDYEELRKQPLREVYVFEDQEKPTAPMVLFLPLVNMSYQEFKRLGVVRSQEELAAGRVDVSSPNSPYKTKNMTYSEEDYDALIDLTTYNVLRRLPARGASVPTRLDLRPVPPRDLLPLHTDRAHRPYFAPVCVPASETRCPVYYSPTVASALTAAFCVFTMRPSRPAWRKHRDALDLAFNRRIRHRRPLKRRAPVGRPLSAPLQRLSSDLLRFPEPAARRSTAYACAYPPSPSSEKARSAPAVTKGGVESRRRKGRDLSKEDSCLHPSAPRSVPLRAPRATRARRHYNPHPPYARPRTSCAPCAALRAPRHSPLAHAPRSPLRFRHFGSRRAPPSRLGALRPRAFTATGHAGPTAHPSGRASGALQFARHLRFSGAGPNPSQIPAVRRRGVAPLIEVSRLFLDQDGRCVELCPSGSFSNPVLGVCENCSPNCELCDGSSDHCVSCSRHGHTPLLHRGSCWSQCPDGYFESEEGVCEVCVGPCQSCEGLGSRCLSCSDGFFLEGRSCRLNCSERMFPSEDGTCRHCPPHCDVCSDQHTCLKCSFLYLMLDAVCRASCPDGYFEDMEEGRCGPCHPTCASCSGPRGDDCETCSSFMLYKGACYRECPAGTYYQSTANECQECHQTCASCRGPEPHQCSACEKGLVLDPNSLLCGVTGDAHCPLGTYLQHDGFTCSSCHRSCLSCQGPQLCSTCEAPHHLHNGSCIRVCPVGSYSSTQATDGRQLGFCLRCDPVCSSCSGDSAKDCLTCSPGHLRLLHLCVTHCPTGYYKRESACEKCHHSCAVCSGPGPESCRLCAPPLLEIQGTTVCVQRCPLRFYQSDNVCKQCHISCKTCSGASPQDCLLCDEGNTLKDSVCFPRCEEGTYFSQQVRGL</sequence>
<proteinExistence type="predicted"/>